<gene>
    <name evidence="1" type="ORF">GMARGA_LOCUS17568</name>
</gene>
<proteinExistence type="predicted"/>
<name>A0ABN7VDX4_GIGMA</name>
<reference evidence="1 2" key="1">
    <citation type="submission" date="2021-06" db="EMBL/GenBank/DDBJ databases">
        <authorList>
            <person name="Kallberg Y."/>
            <person name="Tangrot J."/>
            <person name="Rosling A."/>
        </authorList>
    </citation>
    <scope>NUCLEOTIDE SEQUENCE [LARGE SCALE GENOMIC DNA]</scope>
    <source>
        <strain evidence="1 2">120-4 pot B 10/14</strain>
    </source>
</reference>
<evidence type="ECO:0000313" key="1">
    <source>
        <dbReference type="EMBL" id="CAG8761763.1"/>
    </source>
</evidence>
<comment type="caution">
    <text evidence="1">The sequence shown here is derived from an EMBL/GenBank/DDBJ whole genome shotgun (WGS) entry which is preliminary data.</text>
</comment>
<organism evidence="1 2">
    <name type="scientific">Gigaspora margarita</name>
    <dbReference type="NCBI Taxonomy" id="4874"/>
    <lineage>
        <taxon>Eukaryota</taxon>
        <taxon>Fungi</taxon>
        <taxon>Fungi incertae sedis</taxon>
        <taxon>Mucoromycota</taxon>
        <taxon>Glomeromycotina</taxon>
        <taxon>Glomeromycetes</taxon>
        <taxon>Diversisporales</taxon>
        <taxon>Gigasporaceae</taxon>
        <taxon>Gigaspora</taxon>
    </lineage>
</organism>
<keyword evidence="2" id="KW-1185">Reference proteome</keyword>
<sequence length="174" mass="20211">DWSKKNEEHRESENARVGQAKNVKESLILKRRIIKHGELVWVSEGLTHSLLKIEIIDMSMTTKSDHDIITTYLNLSYLTTNSGIAIVKKRAVKRTNKKALGLCEKQIIHGNKQDHLDEIWGIIEKAIIEISKWMRYIRDRLGLPIEETNKLEFNLTIEKINTDLQLEIQQAEDI</sequence>
<dbReference type="Proteomes" id="UP000789901">
    <property type="component" value="Unassembled WGS sequence"/>
</dbReference>
<protein>
    <submittedName>
        <fullName evidence="1">32993_t:CDS:1</fullName>
    </submittedName>
</protein>
<evidence type="ECO:0000313" key="2">
    <source>
        <dbReference type="Proteomes" id="UP000789901"/>
    </source>
</evidence>
<dbReference type="EMBL" id="CAJVQB010013373">
    <property type="protein sequence ID" value="CAG8761763.1"/>
    <property type="molecule type" value="Genomic_DNA"/>
</dbReference>
<feature type="non-terminal residue" evidence="1">
    <location>
        <position position="1"/>
    </location>
</feature>
<accession>A0ABN7VDX4</accession>